<dbReference type="GeneID" id="85444308"/>
<dbReference type="Proteomes" id="UP001230504">
    <property type="component" value="Unassembled WGS sequence"/>
</dbReference>
<proteinExistence type="predicted"/>
<feature type="compositionally biased region" description="Polar residues" evidence="1">
    <location>
        <begin position="37"/>
        <end position="58"/>
    </location>
</feature>
<dbReference type="RefSeq" id="XP_060413848.1">
    <property type="nucleotide sequence ID" value="XM_060560068.1"/>
</dbReference>
<dbReference type="EMBL" id="JAHLJV010000032">
    <property type="protein sequence ID" value="KAK1590354.1"/>
    <property type="molecule type" value="Genomic_DNA"/>
</dbReference>
<reference evidence="2" key="1">
    <citation type="submission" date="2021-06" db="EMBL/GenBank/DDBJ databases">
        <title>Comparative genomics, transcriptomics and evolutionary studies reveal genomic signatures of adaptation to plant cell wall in hemibiotrophic fungi.</title>
        <authorList>
            <consortium name="DOE Joint Genome Institute"/>
            <person name="Baroncelli R."/>
            <person name="Diaz J.F."/>
            <person name="Benocci T."/>
            <person name="Peng M."/>
            <person name="Battaglia E."/>
            <person name="Haridas S."/>
            <person name="Andreopoulos W."/>
            <person name="Labutti K."/>
            <person name="Pangilinan J."/>
            <person name="Floch G.L."/>
            <person name="Makela M.R."/>
            <person name="Henrissat B."/>
            <person name="Grigoriev I.V."/>
            <person name="Crouch J.A."/>
            <person name="De Vries R.P."/>
            <person name="Sukno S.A."/>
            <person name="Thon M.R."/>
        </authorList>
    </citation>
    <scope>NUCLEOTIDE SEQUENCE</scope>
    <source>
        <strain evidence="2">CBS 125086</strain>
    </source>
</reference>
<sequence length="149" mass="15543">MTGAARKKRNLQAHVSRITKGLPSTPQTSDPEGGRTPATNDNPATGSRNQAASASQAPNGDKDDKGGVNTTSREGQLVAFDYHNFVLQDVNTEEAAAIASIKEADLSAALIAHAEDPESNAAAPVDRNALDKKAKGKNVVTHVDEESNA</sequence>
<evidence type="ECO:0000313" key="2">
    <source>
        <dbReference type="EMBL" id="KAK1590354.1"/>
    </source>
</evidence>
<dbReference type="AlphaFoldDB" id="A0AAD8PYB0"/>
<evidence type="ECO:0000313" key="3">
    <source>
        <dbReference type="Proteomes" id="UP001230504"/>
    </source>
</evidence>
<organism evidence="2 3">
    <name type="scientific">Colletotrichum navitas</name>
    <dbReference type="NCBI Taxonomy" id="681940"/>
    <lineage>
        <taxon>Eukaryota</taxon>
        <taxon>Fungi</taxon>
        <taxon>Dikarya</taxon>
        <taxon>Ascomycota</taxon>
        <taxon>Pezizomycotina</taxon>
        <taxon>Sordariomycetes</taxon>
        <taxon>Hypocreomycetidae</taxon>
        <taxon>Glomerellales</taxon>
        <taxon>Glomerellaceae</taxon>
        <taxon>Colletotrichum</taxon>
        <taxon>Colletotrichum graminicola species complex</taxon>
    </lineage>
</organism>
<protein>
    <submittedName>
        <fullName evidence="2">Uncharacterized protein</fullName>
    </submittedName>
</protein>
<feature type="region of interest" description="Disordered" evidence="1">
    <location>
        <begin position="116"/>
        <end position="149"/>
    </location>
</feature>
<keyword evidence="3" id="KW-1185">Reference proteome</keyword>
<feature type="compositionally biased region" description="Basic residues" evidence="1">
    <location>
        <begin position="1"/>
        <end position="11"/>
    </location>
</feature>
<gene>
    <name evidence="2" type="ORF">LY79DRAFT_580062</name>
</gene>
<accession>A0AAD8PYB0</accession>
<comment type="caution">
    <text evidence="2">The sequence shown here is derived from an EMBL/GenBank/DDBJ whole genome shotgun (WGS) entry which is preliminary data.</text>
</comment>
<name>A0AAD8PYB0_9PEZI</name>
<evidence type="ECO:0000256" key="1">
    <source>
        <dbReference type="SAM" id="MobiDB-lite"/>
    </source>
</evidence>
<feature type="region of interest" description="Disordered" evidence="1">
    <location>
        <begin position="1"/>
        <end position="72"/>
    </location>
</feature>